<dbReference type="EMBL" id="FNDN01000003">
    <property type="protein sequence ID" value="SDH74419.1"/>
    <property type="molecule type" value="Genomic_DNA"/>
</dbReference>
<dbReference type="PANTHER" id="PTHR30055">
    <property type="entry name" value="HTH-TYPE TRANSCRIPTIONAL REGULATOR RUTR"/>
    <property type="match status" value="1"/>
</dbReference>
<dbReference type="InterPro" id="IPR050109">
    <property type="entry name" value="HTH-type_TetR-like_transc_reg"/>
</dbReference>
<proteinExistence type="predicted"/>
<feature type="domain" description="HTH tetR-type" evidence="3">
    <location>
        <begin position="29"/>
        <end position="89"/>
    </location>
</feature>
<evidence type="ECO:0000256" key="2">
    <source>
        <dbReference type="PROSITE-ProRule" id="PRU00335"/>
    </source>
</evidence>
<name>A0A1G8EXH5_9NOCA</name>
<evidence type="ECO:0000313" key="4">
    <source>
        <dbReference type="EMBL" id="SDH74419.1"/>
    </source>
</evidence>
<organism evidence="4 5">
    <name type="scientific">Rhodococcus triatomae</name>
    <dbReference type="NCBI Taxonomy" id="300028"/>
    <lineage>
        <taxon>Bacteria</taxon>
        <taxon>Bacillati</taxon>
        <taxon>Actinomycetota</taxon>
        <taxon>Actinomycetes</taxon>
        <taxon>Mycobacteriales</taxon>
        <taxon>Nocardiaceae</taxon>
        <taxon>Rhodococcus</taxon>
    </lineage>
</organism>
<protein>
    <submittedName>
        <fullName evidence="4">DNA-binding transcriptional regulator, AcrR family</fullName>
    </submittedName>
</protein>
<evidence type="ECO:0000259" key="3">
    <source>
        <dbReference type="PROSITE" id="PS50977"/>
    </source>
</evidence>
<dbReference type="PRINTS" id="PR00455">
    <property type="entry name" value="HTHTETR"/>
</dbReference>
<keyword evidence="1 2" id="KW-0238">DNA-binding</keyword>
<dbReference type="Pfam" id="PF00440">
    <property type="entry name" value="TetR_N"/>
    <property type="match status" value="1"/>
</dbReference>
<accession>A0A1G8EXH5</accession>
<dbReference type="Gene3D" id="1.10.357.10">
    <property type="entry name" value="Tetracycline Repressor, domain 2"/>
    <property type="match status" value="1"/>
</dbReference>
<dbReference type="Proteomes" id="UP000183263">
    <property type="component" value="Unassembled WGS sequence"/>
</dbReference>
<reference evidence="4 5" key="1">
    <citation type="submission" date="2016-10" db="EMBL/GenBank/DDBJ databases">
        <authorList>
            <person name="de Groot N.N."/>
        </authorList>
    </citation>
    <scope>NUCLEOTIDE SEQUENCE [LARGE SCALE GENOMIC DNA]</scope>
    <source>
        <strain evidence="4 5">DSM 44892</strain>
    </source>
</reference>
<dbReference type="PROSITE" id="PS50977">
    <property type="entry name" value="HTH_TETR_2"/>
    <property type="match status" value="1"/>
</dbReference>
<dbReference type="PANTHER" id="PTHR30055:SF209">
    <property type="entry name" value="POSSIBLE TRANSCRIPTIONAL REGULATORY PROTEIN (PROBABLY TETR-FAMILY)"/>
    <property type="match status" value="1"/>
</dbReference>
<dbReference type="GO" id="GO:0000976">
    <property type="term" value="F:transcription cis-regulatory region binding"/>
    <property type="evidence" value="ECO:0007669"/>
    <property type="project" value="TreeGrafter"/>
</dbReference>
<dbReference type="GO" id="GO:0003700">
    <property type="term" value="F:DNA-binding transcription factor activity"/>
    <property type="evidence" value="ECO:0007669"/>
    <property type="project" value="TreeGrafter"/>
</dbReference>
<gene>
    <name evidence="4" type="ORF">SAMN05444695_10392</name>
</gene>
<evidence type="ECO:0000256" key="1">
    <source>
        <dbReference type="ARBA" id="ARBA00023125"/>
    </source>
</evidence>
<dbReference type="InterPro" id="IPR001647">
    <property type="entry name" value="HTH_TetR"/>
</dbReference>
<sequence length="207" mass="22390">MFPGLYDDRVTSDLLPQIGAEQPERGDAARNRRLLLDAAALLVAERGVDAVTMDAVACRAGVGKGTVFRRFGNRAGLMLALLDHSERELQQAFMFGPPPLGPGADPVDRLTAYGHARLALVEVQGDVMRAAENTPESRFSAPARAVSLTHIARLLHEAGVDGDHQLLAMSLTATLDATLVLHETRDLGIPVARIEQAWTELVRLITR</sequence>
<feature type="DNA-binding region" description="H-T-H motif" evidence="2">
    <location>
        <begin position="52"/>
        <end position="71"/>
    </location>
</feature>
<dbReference type="AlphaFoldDB" id="A0A1G8EXH5"/>
<dbReference type="SUPFAM" id="SSF46689">
    <property type="entry name" value="Homeodomain-like"/>
    <property type="match status" value="1"/>
</dbReference>
<keyword evidence="5" id="KW-1185">Reference proteome</keyword>
<evidence type="ECO:0000313" key="5">
    <source>
        <dbReference type="Proteomes" id="UP000183263"/>
    </source>
</evidence>
<dbReference type="InterPro" id="IPR009057">
    <property type="entry name" value="Homeodomain-like_sf"/>
</dbReference>